<keyword evidence="6" id="KW-1185">Reference proteome</keyword>
<accession>A0A4R2K7C4</accession>
<dbReference type="GO" id="GO:0016042">
    <property type="term" value="P:lipid catabolic process"/>
    <property type="evidence" value="ECO:0007669"/>
    <property type="project" value="UniProtKB-KW"/>
</dbReference>
<keyword evidence="1 5" id="KW-0378">Hydrolase</keyword>
<evidence type="ECO:0000313" key="6">
    <source>
        <dbReference type="Proteomes" id="UP000295680"/>
    </source>
</evidence>
<protein>
    <submittedName>
        <fullName evidence="5">Platelet-activating factor acetylhydrolase isoform II</fullName>
    </submittedName>
</protein>
<keyword evidence="2" id="KW-0442">Lipid degradation</keyword>
<gene>
    <name evidence="5" type="ORF">EV192_1011641</name>
</gene>
<evidence type="ECO:0000256" key="3">
    <source>
        <dbReference type="ARBA" id="ARBA00023098"/>
    </source>
</evidence>
<keyword evidence="3" id="KW-0443">Lipid metabolism</keyword>
<feature type="chain" id="PRO_5020240485" evidence="4">
    <location>
        <begin position="26"/>
        <end position="392"/>
    </location>
</feature>
<dbReference type="RefSeq" id="WP_132112541.1">
    <property type="nucleotide sequence ID" value="NZ_SLWS01000001.1"/>
</dbReference>
<reference evidence="5 6" key="1">
    <citation type="submission" date="2019-03" db="EMBL/GenBank/DDBJ databases">
        <title>Genomic Encyclopedia of Type Strains, Phase IV (KMG-IV): sequencing the most valuable type-strain genomes for metagenomic binning, comparative biology and taxonomic classification.</title>
        <authorList>
            <person name="Goeker M."/>
        </authorList>
    </citation>
    <scope>NUCLEOTIDE SEQUENCE [LARGE SCALE GENOMIC DNA]</scope>
    <source>
        <strain evidence="5 6">DSM 45934</strain>
    </source>
</reference>
<dbReference type="Proteomes" id="UP000295680">
    <property type="component" value="Unassembled WGS sequence"/>
</dbReference>
<dbReference type="Pfam" id="PF03403">
    <property type="entry name" value="PAF-AH_p_II"/>
    <property type="match status" value="1"/>
</dbReference>
<dbReference type="PANTHER" id="PTHR10272:SF0">
    <property type="entry name" value="PLATELET-ACTIVATING FACTOR ACETYLHYDROLASE"/>
    <property type="match status" value="1"/>
</dbReference>
<dbReference type="InterPro" id="IPR029058">
    <property type="entry name" value="AB_hydrolase_fold"/>
</dbReference>
<evidence type="ECO:0000256" key="2">
    <source>
        <dbReference type="ARBA" id="ARBA00022963"/>
    </source>
</evidence>
<proteinExistence type="predicted"/>
<evidence type="ECO:0000256" key="1">
    <source>
        <dbReference type="ARBA" id="ARBA00022801"/>
    </source>
</evidence>
<dbReference type="SUPFAM" id="SSF53474">
    <property type="entry name" value="alpha/beta-Hydrolases"/>
    <property type="match status" value="1"/>
</dbReference>
<name>A0A4R2K7C4_9PSEU</name>
<dbReference type="PANTHER" id="PTHR10272">
    <property type="entry name" value="PLATELET-ACTIVATING FACTOR ACETYLHYDROLASE"/>
    <property type="match status" value="1"/>
</dbReference>
<dbReference type="EMBL" id="SLWS01000001">
    <property type="protein sequence ID" value="TCO65849.1"/>
    <property type="molecule type" value="Genomic_DNA"/>
</dbReference>
<sequence length="392" mass="42483">MELRRFLPLAAGVAAVLATAVPATASTAPIQLTMPAPTGPDAIGTVSLHLVQAGRPDPWVPGQTRELMVSLWYPARHADRYPTVPYMTPGAWSSFEHNRGIPADSVVVPQTAGHDGAPVDRHPGGLPVILYSPPSTGDRAVNTALVQELASRGYLVATVDHTYSDDEVEFPDGRVAQRVLPNDQTLQQLTDEVAERDKDTRFLLDELTAIDHGANPDAERHPLPQGLCGALDLNRVGMFGHSLGGATTFATMLDDPRIKAGVDMDGTLFGPVVTAGLNRPAMLLAHQDKTRDTDPSWGPFWNASTGWKRDFQLQGSRHLSYSDAEVIFPQTASVMGLTPVQLAAIIGTIDPARAIKVQSSYVDAFFELHLRHHDEHLLDGPSPRFPEMLFQP</sequence>
<dbReference type="Gene3D" id="3.40.50.1820">
    <property type="entry name" value="alpha/beta hydrolase"/>
    <property type="match status" value="1"/>
</dbReference>
<dbReference type="AlphaFoldDB" id="A0A4R2K7C4"/>
<feature type="signal peptide" evidence="4">
    <location>
        <begin position="1"/>
        <end position="25"/>
    </location>
</feature>
<dbReference type="GO" id="GO:0003847">
    <property type="term" value="F:1-alkyl-2-acetylglycerophosphocholine esterase activity"/>
    <property type="evidence" value="ECO:0007669"/>
    <property type="project" value="TreeGrafter"/>
</dbReference>
<keyword evidence="4" id="KW-0732">Signal</keyword>
<evidence type="ECO:0000313" key="5">
    <source>
        <dbReference type="EMBL" id="TCO65849.1"/>
    </source>
</evidence>
<organism evidence="5 6">
    <name type="scientific">Actinocrispum wychmicini</name>
    <dbReference type="NCBI Taxonomy" id="1213861"/>
    <lineage>
        <taxon>Bacteria</taxon>
        <taxon>Bacillati</taxon>
        <taxon>Actinomycetota</taxon>
        <taxon>Actinomycetes</taxon>
        <taxon>Pseudonocardiales</taxon>
        <taxon>Pseudonocardiaceae</taxon>
        <taxon>Actinocrispum</taxon>
    </lineage>
</organism>
<dbReference type="OrthoDB" id="569821at2"/>
<comment type="caution">
    <text evidence="5">The sequence shown here is derived from an EMBL/GenBank/DDBJ whole genome shotgun (WGS) entry which is preliminary data.</text>
</comment>
<evidence type="ECO:0000256" key="4">
    <source>
        <dbReference type="SAM" id="SignalP"/>
    </source>
</evidence>